<dbReference type="UniPathway" id="UPA00068">
    <property type="reaction ID" value="UER00114"/>
</dbReference>
<keyword evidence="8" id="KW-1185">Reference proteome</keyword>
<dbReference type="PRINTS" id="PR00145">
    <property type="entry name" value="ARGSUCLYASE"/>
</dbReference>
<keyword evidence="4 7" id="KW-0456">Lyase</keyword>
<evidence type="ECO:0000256" key="5">
    <source>
        <dbReference type="SAM" id="MobiDB-lite"/>
    </source>
</evidence>
<protein>
    <recommendedName>
        <fullName evidence="2">argininosuccinate lyase</fullName>
        <ecNumber evidence="2">4.3.2.1</ecNumber>
    </recommendedName>
</protein>
<feature type="domain" description="Fumarate lyase N-terminal" evidence="6">
    <location>
        <begin position="141"/>
        <end position="334"/>
    </location>
</feature>
<dbReference type="GO" id="GO:0004056">
    <property type="term" value="F:argininosuccinate lyase activity"/>
    <property type="evidence" value="ECO:0007669"/>
    <property type="project" value="UniProtKB-EC"/>
</dbReference>
<dbReference type="SUPFAM" id="SSF48557">
    <property type="entry name" value="L-aspartase-like"/>
    <property type="match status" value="1"/>
</dbReference>
<feature type="region of interest" description="Disordered" evidence="5">
    <location>
        <begin position="524"/>
        <end position="557"/>
    </location>
</feature>
<dbReference type="Proteomes" id="UP000306628">
    <property type="component" value="Unassembled WGS sequence"/>
</dbReference>
<name>A0A5S4FED1_9ACTN</name>
<dbReference type="InterPro" id="IPR009049">
    <property type="entry name" value="Argininosuccinate_lyase"/>
</dbReference>
<comment type="caution">
    <text evidence="7">The sequence shown here is derived from an EMBL/GenBank/DDBJ whole genome shotgun (WGS) entry which is preliminary data.</text>
</comment>
<dbReference type="PRINTS" id="PR00149">
    <property type="entry name" value="FUMRATELYASE"/>
</dbReference>
<dbReference type="InterPro" id="IPR022761">
    <property type="entry name" value="Fumarate_lyase_N"/>
</dbReference>
<comment type="pathway">
    <text evidence="1">Amino-acid biosynthesis; L-arginine biosynthesis; L-arginine from L-ornithine and carbamoyl phosphate: step 3/3.</text>
</comment>
<evidence type="ECO:0000313" key="7">
    <source>
        <dbReference type="EMBL" id="TMR16692.1"/>
    </source>
</evidence>
<evidence type="ECO:0000259" key="6">
    <source>
        <dbReference type="Pfam" id="PF00206"/>
    </source>
</evidence>
<dbReference type="GO" id="GO:0005829">
    <property type="term" value="C:cytosol"/>
    <property type="evidence" value="ECO:0007669"/>
    <property type="project" value="TreeGrafter"/>
</dbReference>
<keyword evidence="3" id="KW-0028">Amino-acid biosynthesis</keyword>
<accession>A0A5S4FED1</accession>
<proteinExistence type="predicted"/>
<keyword evidence="3" id="KW-0055">Arginine biosynthesis</keyword>
<dbReference type="Gene3D" id="1.10.40.30">
    <property type="entry name" value="Fumarase/aspartase (C-terminal domain)"/>
    <property type="match status" value="1"/>
</dbReference>
<dbReference type="Pfam" id="PF00206">
    <property type="entry name" value="Lyase_1"/>
    <property type="match status" value="1"/>
</dbReference>
<dbReference type="OrthoDB" id="4899737at2"/>
<dbReference type="InterPro" id="IPR000362">
    <property type="entry name" value="Fumarate_lyase_fam"/>
</dbReference>
<dbReference type="InterPro" id="IPR008948">
    <property type="entry name" value="L-Aspartase-like"/>
</dbReference>
<dbReference type="Gene3D" id="1.20.200.10">
    <property type="entry name" value="Fumarase/aspartase (Central domain)"/>
    <property type="match status" value="1"/>
</dbReference>
<sequence>MQAALSAALAAALSGLPGRYRRSYFLVRGLRPWHVELMLPTGRIERAPAALVDEAVLARRFDWEIRCLLRHYTWIELAHLGEYARMGLIDAPTAARIRRIVLDLTPDDVTAERTAVMSDPLFALERSVHARLPASAAPAWHVDRSRNDVQACAQLMLGRERLLAAAGSVRALARTATEAAAGHTRSVMPGYTQHQTAHPITFGFYLAALAEAVTGAAESLHALADAVNLSPLGAGAMAGLELPWDRARLAHALGFAGPQPHALTSVASRAWVLRSAAELAVLGTTLSRFLTDLIWWSGASCRFIDLPDELAGISSAMPHKRNFPVLERARGLTGHLTGLAVDLMIGQRNTGYTNLVEVSKESTRFLEDLFTTCDTMLGLADLVISGVRFRAGRAARVARAELSTASTVANRLTLDHAIPARTAQVVVGTWIAAAARRLGDDAELTPNRLTAADLAAACARAGYEVDVDAGLLRADLDAEASLARRVTSGSTRPEQVETILAEVRARLRAADATAAAQEERLRTAWLRTTGTEPGDPSRTRTEPGAATTARTETGGLS</sequence>
<evidence type="ECO:0000256" key="1">
    <source>
        <dbReference type="ARBA" id="ARBA00004941"/>
    </source>
</evidence>
<dbReference type="InterPro" id="IPR024083">
    <property type="entry name" value="Fumarase/histidase_N"/>
</dbReference>
<organism evidence="7 8">
    <name type="scientific">Nonomuraea zeae</name>
    <dbReference type="NCBI Taxonomy" id="1642303"/>
    <lineage>
        <taxon>Bacteria</taxon>
        <taxon>Bacillati</taxon>
        <taxon>Actinomycetota</taxon>
        <taxon>Actinomycetes</taxon>
        <taxon>Streptosporangiales</taxon>
        <taxon>Streptosporangiaceae</taxon>
        <taxon>Nonomuraea</taxon>
    </lineage>
</organism>
<gene>
    <name evidence="7" type="ORF">ETD85_54945</name>
</gene>
<evidence type="ECO:0000256" key="2">
    <source>
        <dbReference type="ARBA" id="ARBA00012338"/>
    </source>
</evidence>
<dbReference type="EMBL" id="VCKX01000369">
    <property type="protein sequence ID" value="TMR16692.1"/>
    <property type="molecule type" value="Genomic_DNA"/>
</dbReference>
<reference evidence="7 8" key="1">
    <citation type="submission" date="2019-05" db="EMBL/GenBank/DDBJ databases">
        <title>Draft genome sequence of Nonomuraea zeae DSM 100528.</title>
        <authorList>
            <person name="Saricaoglu S."/>
            <person name="Isik K."/>
        </authorList>
    </citation>
    <scope>NUCLEOTIDE SEQUENCE [LARGE SCALE GENOMIC DNA]</scope>
    <source>
        <strain evidence="7 8">DSM 100528</strain>
    </source>
</reference>
<feature type="compositionally biased region" description="Low complexity" evidence="5">
    <location>
        <begin position="542"/>
        <end position="557"/>
    </location>
</feature>
<dbReference type="PANTHER" id="PTHR43814">
    <property type="entry name" value="ARGININOSUCCINATE LYASE"/>
    <property type="match status" value="1"/>
</dbReference>
<evidence type="ECO:0000256" key="3">
    <source>
        <dbReference type="ARBA" id="ARBA00022571"/>
    </source>
</evidence>
<evidence type="ECO:0000313" key="8">
    <source>
        <dbReference type="Proteomes" id="UP000306628"/>
    </source>
</evidence>
<dbReference type="EC" id="4.3.2.1" evidence="2"/>
<dbReference type="Gene3D" id="1.10.275.10">
    <property type="entry name" value="Fumarase/aspartase (N-terminal domain)"/>
    <property type="match status" value="1"/>
</dbReference>
<dbReference type="GO" id="GO:0042450">
    <property type="term" value="P:L-arginine biosynthetic process via ornithine"/>
    <property type="evidence" value="ECO:0007669"/>
    <property type="project" value="InterPro"/>
</dbReference>
<dbReference type="AlphaFoldDB" id="A0A5S4FED1"/>
<evidence type="ECO:0000256" key="4">
    <source>
        <dbReference type="ARBA" id="ARBA00023239"/>
    </source>
</evidence>
<dbReference type="PANTHER" id="PTHR43814:SF1">
    <property type="entry name" value="ARGININOSUCCINATE LYASE"/>
    <property type="match status" value="1"/>
</dbReference>